<reference evidence="1" key="1">
    <citation type="journal article" date="2014" name="Genome Biol. Evol.">
        <title>Pangenome evidence for extensive interdomain horizontal transfer affecting lineage core and shell genes in uncultured planktonic thaumarchaeota and euryarchaeota.</title>
        <authorList>
            <person name="Deschamps P."/>
            <person name="Zivanovic Y."/>
            <person name="Moreira D."/>
            <person name="Rodriguez-Valera F."/>
            <person name="Lopez-Garcia P."/>
        </authorList>
    </citation>
    <scope>NUCLEOTIDE SEQUENCE</scope>
</reference>
<proteinExistence type="predicted"/>
<protein>
    <recommendedName>
        <fullName evidence="2">Glycine cleavage system H protein</fullName>
    </recommendedName>
</protein>
<dbReference type="AlphaFoldDB" id="A0A075G5M5"/>
<organism evidence="1">
    <name type="scientific">uncultured marine group II/III euryarchaeote KM3_07_G11</name>
    <dbReference type="NCBI Taxonomy" id="1457840"/>
    <lineage>
        <taxon>Archaea</taxon>
        <taxon>Methanobacteriati</taxon>
        <taxon>Methanobacteriota</taxon>
        <taxon>environmental samples</taxon>
    </lineage>
</organism>
<evidence type="ECO:0008006" key="2">
    <source>
        <dbReference type="Google" id="ProtNLM"/>
    </source>
</evidence>
<dbReference type="InterPro" id="IPR033753">
    <property type="entry name" value="GCV_H/Fam206"/>
</dbReference>
<sequence length="44" mass="4776">MDDAPELINEDPYGEGWIVKYRLASSGEESTLLSAAGYQAEIGE</sequence>
<dbReference type="SUPFAM" id="SSF51230">
    <property type="entry name" value="Single hybrid motif"/>
    <property type="match status" value="1"/>
</dbReference>
<evidence type="ECO:0000313" key="1">
    <source>
        <dbReference type="EMBL" id="AIE98729.1"/>
    </source>
</evidence>
<name>A0A075G5M5_9EURY</name>
<dbReference type="EMBL" id="KF900542">
    <property type="protein sequence ID" value="AIE98729.1"/>
    <property type="molecule type" value="Genomic_DNA"/>
</dbReference>
<dbReference type="InterPro" id="IPR011053">
    <property type="entry name" value="Single_hybrid_motif"/>
</dbReference>
<accession>A0A075G5M5</accession>
<dbReference type="Pfam" id="PF01597">
    <property type="entry name" value="GCV_H"/>
    <property type="match status" value="1"/>
</dbReference>
<dbReference type="Gene3D" id="2.40.50.100">
    <property type="match status" value="1"/>
</dbReference>